<sequence>MAREGWERKTCPAMMLSNDFRDNIVVVEAWVEERPQPTGPESESITGVRNPETGDGEHLLGLSDTRQYTWCKRLCV</sequence>
<gene>
    <name evidence="2" type="ORF">E2C01_000147</name>
</gene>
<name>A0A5B7CIW5_PORTR</name>
<keyword evidence="3" id="KW-1185">Reference proteome</keyword>
<evidence type="ECO:0000313" key="2">
    <source>
        <dbReference type="EMBL" id="MPC07583.1"/>
    </source>
</evidence>
<evidence type="ECO:0000256" key="1">
    <source>
        <dbReference type="SAM" id="MobiDB-lite"/>
    </source>
</evidence>
<accession>A0A5B7CIW5</accession>
<evidence type="ECO:0000313" key="3">
    <source>
        <dbReference type="Proteomes" id="UP000324222"/>
    </source>
</evidence>
<reference evidence="2 3" key="1">
    <citation type="submission" date="2019-05" db="EMBL/GenBank/DDBJ databases">
        <title>Another draft genome of Portunus trituberculatus and its Hox gene families provides insights of decapod evolution.</title>
        <authorList>
            <person name="Jeong J.-H."/>
            <person name="Song I."/>
            <person name="Kim S."/>
            <person name="Choi T."/>
            <person name="Kim D."/>
            <person name="Ryu S."/>
            <person name="Kim W."/>
        </authorList>
    </citation>
    <scope>NUCLEOTIDE SEQUENCE [LARGE SCALE GENOMIC DNA]</scope>
    <source>
        <tissue evidence="2">Muscle</tissue>
    </source>
</reference>
<dbReference type="Proteomes" id="UP000324222">
    <property type="component" value="Unassembled WGS sequence"/>
</dbReference>
<dbReference type="EMBL" id="VSRR010000004">
    <property type="protein sequence ID" value="MPC07583.1"/>
    <property type="molecule type" value="Genomic_DNA"/>
</dbReference>
<proteinExistence type="predicted"/>
<feature type="region of interest" description="Disordered" evidence="1">
    <location>
        <begin position="33"/>
        <end position="60"/>
    </location>
</feature>
<dbReference type="AlphaFoldDB" id="A0A5B7CIW5"/>
<comment type="caution">
    <text evidence="2">The sequence shown here is derived from an EMBL/GenBank/DDBJ whole genome shotgun (WGS) entry which is preliminary data.</text>
</comment>
<organism evidence="2 3">
    <name type="scientific">Portunus trituberculatus</name>
    <name type="common">Swimming crab</name>
    <name type="synonym">Neptunus trituberculatus</name>
    <dbReference type="NCBI Taxonomy" id="210409"/>
    <lineage>
        <taxon>Eukaryota</taxon>
        <taxon>Metazoa</taxon>
        <taxon>Ecdysozoa</taxon>
        <taxon>Arthropoda</taxon>
        <taxon>Crustacea</taxon>
        <taxon>Multicrustacea</taxon>
        <taxon>Malacostraca</taxon>
        <taxon>Eumalacostraca</taxon>
        <taxon>Eucarida</taxon>
        <taxon>Decapoda</taxon>
        <taxon>Pleocyemata</taxon>
        <taxon>Brachyura</taxon>
        <taxon>Eubrachyura</taxon>
        <taxon>Portunoidea</taxon>
        <taxon>Portunidae</taxon>
        <taxon>Portuninae</taxon>
        <taxon>Portunus</taxon>
    </lineage>
</organism>
<protein>
    <submittedName>
        <fullName evidence="2">Uncharacterized protein</fullName>
    </submittedName>
</protein>